<accession>A0AAW9S5N4</accession>
<gene>
    <name evidence="2" type="ORF">AAG747_26790</name>
</gene>
<evidence type="ECO:0000313" key="2">
    <source>
        <dbReference type="EMBL" id="MEN7551552.1"/>
    </source>
</evidence>
<dbReference type="RefSeq" id="WP_346824333.1">
    <property type="nucleotide sequence ID" value="NZ_JBDKWZ010000023.1"/>
</dbReference>
<protein>
    <submittedName>
        <fullName evidence="2">Uncharacterized protein</fullName>
    </submittedName>
</protein>
<dbReference type="EMBL" id="JBDKWZ010000023">
    <property type="protein sequence ID" value="MEN7551552.1"/>
    <property type="molecule type" value="Genomic_DNA"/>
</dbReference>
<comment type="caution">
    <text evidence="2">The sequence shown here is derived from an EMBL/GenBank/DDBJ whole genome shotgun (WGS) entry which is preliminary data.</text>
</comment>
<dbReference type="Proteomes" id="UP001403385">
    <property type="component" value="Unassembled WGS sequence"/>
</dbReference>
<evidence type="ECO:0000313" key="3">
    <source>
        <dbReference type="Proteomes" id="UP001403385"/>
    </source>
</evidence>
<keyword evidence="3" id="KW-1185">Reference proteome</keyword>
<feature type="region of interest" description="Disordered" evidence="1">
    <location>
        <begin position="67"/>
        <end position="89"/>
    </location>
</feature>
<evidence type="ECO:0000256" key="1">
    <source>
        <dbReference type="SAM" id="MobiDB-lite"/>
    </source>
</evidence>
<sequence>MINLEEYKDILNNLDDHALIISSEGSYTIVNLNYREIHLIEDNEANKYLISLLLEKKAVIYRNLDEVPPPKKKSESYEDWIKSKGSKKD</sequence>
<proteinExistence type="predicted"/>
<reference evidence="2 3" key="1">
    <citation type="submission" date="2024-04" db="EMBL/GenBank/DDBJ databases">
        <title>Novel genus in family Flammeovirgaceae.</title>
        <authorList>
            <person name="Nguyen T.H."/>
            <person name="Vuong T.Q."/>
            <person name="Le H."/>
            <person name="Kim S.-G."/>
        </authorList>
    </citation>
    <scope>NUCLEOTIDE SEQUENCE [LARGE SCALE GENOMIC DNA]</scope>
    <source>
        <strain evidence="2 3">JCM 23209</strain>
    </source>
</reference>
<name>A0AAW9S5N4_9BACT</name>
<organism evidence="2 3">
    <name type="scientific">Rapidithrix thailandica</name>
    <dbReference type="NCBI Taxonomy" id="413964"/>
    <lineage>
        <taxon>Bacteria</taxon>
        <taxon>Pseudomonadati</taxon>
        <taxon>Bacteroidota</taxon>
        <taxon>Cytophagia</taxon>
        <taxon>Cytophagales</taxon>
        <taxon>Flammeovirgaceae</taxon>
        <taxon>Rapidithrix</taxon>
    </lineage>
</organism>
<dbReference type="AlphaFoldDB" id="A0AAW9S5N4"/>